<evidence type="ECO:0000313" key="3">
    <source>
        <dbReference type="Proteomes" id="UP000219327"/>
    </source>
</evidence>
<reference evidence="2 3" key="1">
    <citation type="submission" date="2017-08" db="EMBL/GenBank/DDBJ databases">
        <title>Fine stratification of microbial communities through a metagenomic profile of the photic zone.</title>
        <authorList>
            <person name="Haro-Moreno J.M."/>
            <person name="Lopez-Perez M."/>
            <person name="De La Torre J."/>
            <person name="Picazo A."/>
            <person name="Camacho A."/>
            <person name="Rodriguez-Valera F."/>
        </authorList>
    </citation>
    <scope>NUCLEOTIDE SEQUENCE [LARGE SCALE GENOMIC DNA]</scope>
    <source>
        <strain evidence="2">MED-G24</strain>
    </source>
</reference>
<dbReference type="CDD" id="cd04692">
    <property type="entry name" value="NUDIX_Hydrolase"/>
    <property type="match status" value="1"/>
</dbReference>
<evidence type="ECO:0000313" key="2">
    <source>
        <dbReference type="EMBL" id="PDH37386.1"/>
    </source>
</evidence>
<dbReference type="SUPFAM" id="SSF55811">
    <property type="entry name" value="Nudix"/>
    <property type="match status" value="1"/>
</dbReference>
<dbReference type="Gene3D" id="3.90.79.10">
    <property type="entry name" value="Nucleoside Triphosphate Pyrophosphohydrolase"/>
    <property type="match status" value="1"/>
</dbReference>
<feature type="domain" description="Nudix hydrolase" evidence="1">
    <location>
        <begin position="28"/>
        <end position="167"/>
    </location>
</feature>
<dbReference type="InterPro" id="IPR015797">
    <property type="entry name" value="NUDIX_hydrolase-like_dom_sf"/>
</dbReference>
<dbReference type="AlphaFoldDB" id="A0A2A5WMN5"/>
<protein>
    <recommendedName>
        <fullName evidence="1">Nudix hydrolase domain-containing protein</fullName>
    </recommendedName>
</protein>
<dbReference type="EMBL" id="NTKD01000049">
    <property type="protein sequence ID" value="PDH37386.1"/>
    <property type="molecule type" value="Genomic_DNA"/>
</dbReference>
<dbReference type="GO" id="GO:0005737">
    <property type="term" value="C:cytoplasm"/>
    <property type="evidence" value="ECO:0007669"/>
    <property type="project" value="TreeGrafter"/>
</dbReference>
<dbReference type="PANTHER" id="PTHR10885:SF20">
    <property type="entry name" value="NUDIX HYDROLASE DOMAIN-CONTAINING PROTEIN"/>
    <property type="match status" value="1"/>
</dbReference>
<sequence length="176" mass="19862">MTELFDTYTADGQRLGTLPRDEVHRTGAWHRAVNVFLFNAAGELLIQQRAASKDVCPLKWDLSVAEHMQPGETYLAGALRGIQEELGLACEELLPLGEPTTHQLVLPDQNLRNCEFTQCYRGEVRGEVKLDPSEVADSRYINLSDLCEQLTSSPQACTETYTPWFIDLVQHVRLCR</sequence>
<proteinExistence type="predicted"/>
<dbReference type="GO" id="GO:0004452">
    <property type="term" value="F:isopentenyl-diphosphate delta-isomerase activity"/>
    <property type="evidence" value="ECO:0007669"/>
    <property type="project" value="TreeGrafter"/>
</dbReference>
<gene>
    <name evidence="2" type="ORF">CNE99_08230</name>
</gene>
<dbReference type="InterPro" id="IPR000086">
    <property type="entry name" value="NUDIX_hydrolase_dom"/>
</dbReference>
<dbReference type="GO" id="GO:0009240">
    <property type="term" value="P:isopentenyl diphosphate biosynthetic process"/>
    <property type="evidence" value="ECO:0007669"/>
    <property type="project" value="TreeGrafter"/>
</dbReference>
<name>A0A2A5WMN5_9GAMM</name>
<accession>A0A2A5WMN5</accession>
<comment type="caution">
    <text evidence="2">The sequence shown here is derived from an EMBL/GenBank/DDBJ whole genome shotgun (WGS) entry which is preliminary data.</text>
</comment>
<evidence type="ECO:0000259" key="1">
    <source>
        <dbReference type="PROSITE" id="PS51462"/>
    </source>
</evidence>
<organism evidence="2 3">
    <name type="scientific">OM182 bacterium MED-G24</name>
    <dbReference type="NCBI Taxonomy" id="1986255"/>
    <lineage>
        <taxon>Bacteria</taxon>
        <taxon>Pseudomonadati</taxon>
        <taxon>Pseudomonadota</taxon>
        <taxon>Gammaproteobacteria</taxon>
        <taxon>OMG group</taxon>
        <taxon>OM182 clade</taxon>
    </lineage>
</organism>
<dbReference type="Pfam" id="PF00293">
    <property type="entry name" value="NUDIX"/>
    <property type="match status" value="1"/>
</dbReference>
<dbReference type="PANTHER" id="PTHR10885">
    <property type="entry name" value="ISOPENTENYL-DIPHOSPHATE DELTA-ISOMERASE"/>
    <property type="match status" value="1"/>
</dbReference>
<dbReference type="PROSITE" id="PS51462">
    <property type="entry name" value="NUDIX"/>
    <property type="match status" value="1"/>
</dbReference>
<dbReference type="Proteomes" id="UP000219327">
    <property type="component" value="Unassembled WGS sequence"/>
</dbReference>